<gene>
    <name evidence="3" type="ORF">YC6258_00116</name>
</gene>
<dbReference type="Pfam" id="PF01890">
    <property type="entry name" value="CbiG_C"/>
    <property type="match status" value="1"/>
</dbReference>
<dbReference type="GO" id="GO:0009236">
    <property type="term" value="P:cobalamin biosynthetic process"/>
    <property type="evidence" value="ECO:0007669"/>
    <property type="project" value="InterPro"/>
</dbReference>
<dbReference type="Proteomes" id="UP000032266">
    <property type="component" value="Chromosome"/>
</dbReference>
<dbReference type="AlphaFoldDB" id="A0A0C5VCF7"/>
<dbReference type="SUPFAM" id="SSF159672">
    <property type="entry name" value="CbiG N-terminal domain-like"/>
    <property type="match status" value="1"/>
</dbReference>
<dbReference type="KEGG" id="gsn:YC6258_00116"/>
<dbReference type="InterPro" id="IPR038029">
    <property type="entry name" value="GbiG_N_sf"/>
</dbReference>
<accession>A0A0C5VCF7</accession>
<sequence length="261" mass="28663">MIRIIALTETGHDLARRIQAYWPDSRLDFCPQPFTATVQQAFLNGERLIMICAMGIAVRTLAPVLADKHRDPAVLVLDEHGQFVVPLLSGHEGGANEWGRQLAGKLTAQLVLTTANPYLKPVYAVGMGCERGCSVTEIAELFHHCLGLAGLTAAKIETIHSIDIKADETGFIDFCNHVNKKFQTWSAEQLNTVKSQLSTRSDYVFRVVGVYGVAESAALYGAMAITGTPAELILNKHKSQRATCAIARSYPRTYPQEYTQT</sequence>
<evidence type="ECO:0000259" key="2">
    <source>
        <dbReference type="Pfam" id="PF11760"/>
    </source>
</evidence>
<name>A0A0C5VCF7_9GAMM</name>
<dbReference type="PANTHER" id="PTHR37477">
    <property type="entry name" value="COBALT-PRECORRIN-5A HYDROLASE"/>
    <property type="match status" value="1"/>
</dbReference>
<dbReference type="InterPro" id="IPR052553">
    <property type="entry name" value="CbiG_hydrolase"/>
</dbReference>
<dbReference type="Pfam" id="PF11760">
    <property type="entry name" value="CbiG_N"/>
    <property type="match status" value="1"/>
</dbReference>
<dbReference type="Gene3D" id="3.30.420.180">
    <property type="entry name" value="CobE/GbiG C-terminal domain"/>
    <property type="match status" value="1"/>
</dbReference>
<dbReference type="Gene3D" id="3.40.50.11220">
    <property type="match status" value="1"/>
</dbReference>
<protein>
    <submittedName>
        <fullName evidence="3">Cobalamin biosynthesis protein CbiG</fullName>
    </submittedName>
</protein>
<evidence type="ECO:0000313" key="3">
    <source>
        <dbReference type="EMBL" id="AJQ92172.1"/>
    </source>
</evidence>
<dbReference type="OrthoDB" id="9781023at2"/>
<evidence type="ECO:0000259" key="1">
    <source>
        <dbReference type="Pfam" id="PF01890"/>
    </source>
</evidence>
<dbReference type="EMBL" id="CP007142">
    <property type="protein sequence ID" value="AJQ92172.1"/>
    <property type="molecule type" value="Genomic_DNA"/>
</dbReference>
<dbReference type="InterPro" id="IPR002750">
    <property type="entry name" value="CobE/GbiG_C"/>
</dbReference>
<dbReference type="PANTHER" id="PTHR37477:SF1">
    <property type="entry name" value="COBALT-PRECORRIN-5A HYDROLASE"/>
    <property type="match status" value="1"/>
</dbReference>
<proteinExistence type="predicted"/>
<feature type="domain" description="Cobalamin synthesis G N-terminal" evidence="2">
    <location>
        <begin position="37"/>
        <end position="115"/>
    </location>
</feature>
<dbReference type="PATRIC" id="fig|1445510.3.peg.112"/>
<feature type="domain" description="CobE/GbiG C-terminal" evidence="1">
    <location>
        <begin position="124"/>
        <end position="247"/>
    </location>
</feature>
<dbReference type="SUPFAM" id="SSF159664">
    <property type="entry name" value="CobE/GbiG C-terminal domain-like"/>
    <property type="match status" value="1"/>
</dbReference>
<evidence type="ECO:0000313" key="4">
    <source>
        <dbReference type="Proteomes" id="UP000032266"/>
    </source>
</evidence>
<reference evidence="3 4" key="1">
    <citation type="submission" date="2014-01" db="EMBL/GenBank/DDBJ databases">
        <title>Full genme sequencing of cellulolytic bacterium Gynuella sunshinyii YC6258T gen. nov., sp. nov.</title>
        <authorList>
            <person name="Khan H."/>
            <person name="Chung E.J."/>
            <person name="Chung Y.R."/>
        </authorList>
    </citation>
    <scope>NUCLEOTIDE SEQUENCE [LARGE SCALE GENOMIC DNA]</scope>
    <source>
        <strain evidence="3 4">YC6258</strain>
    </source>
</reference>
<dbReference type="HOGENOM" id="CLU_028397_0_2_6"/>
<organism evidence="3 4">
    <name type="scientific">Gynuella sunshinyii YC6258</name>
    <dbReference type="NCBI Taxonomy" id="1445510"/>
    <lineage>
        <taxon>Bacteria</taxon>
        <taxon>Pseudomonadati</taxon>
        <taxon>Pseudomonadota</taxon>
        <taxon>Gammaproteobacteria</taxon>
        <taxon>Oceanospirillales</taxon>
        <taxon>Saccharospirillaceae</taxon>
        <taxon>Gynuella</taxon>
    </lineage>
</organism>
<dbReference type="InterPro" id="IPR021744">
    <property type="entry name" value="CbiG_N"/>
</dbReference>
<dbReference type="InterPro" id="IPR036518">
    <property type="entry name" value="CobE/GbiG_C_sf"/>
</dbReference>
<dbReference type="RefSeq" id="WP_044615315.1">
    <property type="nucleotide sequence ID" value="NZ_CP007142.1"/>
</dbReference>
<keyword evidence="4" id="KW-1185">Reference proteome</keyword>
<dbReference type="STRING" id="1445510.YC6258_00116"/>